<dbReference type="InterPro" id="IPR001789">
    <property type="entry name" value="Sig_transdc_resp-reg_receiver"/>
</dbReference>
<evidence type="ECO:0000259" key="2">
    <source>
        <dbReference type="PROSITE" id="PS50110"/>
    </source>
</evidence>
<dbReference type="Pfam" id="PF00563">
    <property type="entry name" value="EAL"/>
    <property type="match status" value="1"/>
</dbReference>
<dbReference type="Gene3D" id="3.40.50.2300">
    <property type="match status" value="1"/>
</dbReference>
<sequence>MNDGMIELVGRRPVTFGRRKVTPRACVADSKRHLRAFLSEILEDLGFVTCECASAEELKTVLASELPDLILLGVAADGIEPGRFLEVLVREAFAGKVLAVGARDSIIVKAVRQVGDEYGLAMLPPLTTPFAAETLRERVAMLLPEEPAPSPAVHVGEALHAGWLELWYQPKIDARTLVRNGAEALVRMRHPTWGVVPPAYFIPEPHDPHFRELSEFVIDRAVQDWHYLLEQQSPVNLSINLPAAYLRGPQAVRDLCRRVPTHPAFGGLTVEIDSEEAIRELDFLAEVAREVGLHNIGLSIDNLGANWPSLMDLDKIPFVKLKADRQFVTGSGGDRLKRTVCRHIVELAQTFGARAVAQGVESRADLVAASEIGFDVVQGFLFGKPMPLKKFAKAALTRTVMGQQ</sequence>
<comment type="caution">
    <text evidence="1">Lacks conserved residue(s) required for the propagation of feature annotation.</text>
</comment>
<dbReference type="SUPFAM" id="SSF56821">
    <property type="entry name" value="Prismane protein-like"/>
    <property type="match status" value="1"/>
</dbReference>
<dbReference type="PANTHER" id="PTHR33121">
    <property type="entry name" value="CYCLIC DI-GMP PHOSPHODIESTERASE PDEF"/>
    <property type="match status" value="1"/>
</dbReference>
<dbReference type="InterPro" id="IPR050706">
    <property type="entry name" value="Cyclic-di-GMP_PDE-like"/>
</dbReference>
<dbReference type="Proteomes" id="UP000051380">
    <property type="component" value="Unassembled WGS sequence"/>
</dbReference>
<evidence type="ECO:0000313" key="5">
    <source>
        <dbReference type="Proteomes" id="UP000051380"/>
    </source>
</evidence>
<dbReference type="OrthoDB" id="8249241at2"/>
<gene>
    <name evidence="4" type="ORF">AOQ72_10775</name>
</gene>
<dbReference type="RefSeq" id="WP_057026525.1">
    <property type="nucleotide sequence ID" value="NZ_LJYF01000006.1"/>
</dbReference>
<dbReference type="GO" id="GO:0000160">
    <property type="term" value="P:phosphorelay signal transduction system"/>
    <property type="evidence" value="ECO:0007669"/>
    <property type="project" value="InterPro"/>
</dbReference>
<evidence type="ECO:0000313" key="4">
    <source>
        <dbReference type="EMBL" id="KRQ00494.1"/>
    </source>
</evidence>
<dbReference type="PROSITE" id="PS50883">
    <property type="entry name" value="EAL"/>
    <property type="match status" value="1"/>
</dbReference>
<dbReference type="EMBL" id="LJYF01000006">
    <property type="protein sequence ID" value="KRQ00494.1"/>
    <property type="molecule type" value="Genomic_DNA"/>
</dbReference>
<protein>
    <submittedName>
        <fullName evidence="4">Diguanylate phosphodiesterase</fullName>
    </submittedName>
</protein>
<dbReference type="GO" id="GO:0071111">
    <property type="term" value="F:cyclic-guanylate-specific phosphodiesterase activity"/>
    <property type="evidence" value="ECO:0007669"/>
    <property type="project" value="InterPro"/>
</dbReference>
<dbReference type="PANTHER" id="PTHR33121:SF70">
    <property type="entry name" value="SIGNALING PROTEIN YKOW"/>
    <property type="match status" value="1"/>
</dbReference>
<reference evidence="4 5" key="1">
    <citation type="submission" date="2015-09" db="EMBL/GenBank/DDBJ databases">
        <title>Draft Genome Sequence of the Strain BR 3267 (Bradyrhizobium yuanmingense) recommended as inoculant for cowpea in Brazil.</title>
        <authorList>
            <person name="Simoes-Araujo J.L."/>
            <person name="Zilli J.E."/>
        </authorList>
    </citation>
    <scope>NUCLEOTIDE SEQUENCE [LARGE SCALE GENOMIC DNA]</scope>
    <source>
        <strain evidence="4 5">BR3267</strain>
    </source>
</reference>
<dbReference type="SUPFAM" id="SSF141868">
    <property type="entry name" value="EAL domain-like"/>
    <property type="match status" value="1"/>
</dbReference>
<dbReference type="InterPro" id="IPR011254">
    <property type="entry name" value="Prismane-like_sf"/>
</dbReference>
<proteinExistence type="predicted"/>
<feature type="domain" description="EAL" evidence="3">
    <location>
        <begin position="148"/>
        <end position="399"/>
    </location>
</feature>
<feature type="domain" description="Response regulatory" evidence="2">
    <location>
        <begin position="24"/>
        <end position="143"/>
    </location>
</feature>
<dbReference type="GO" id="GO:0016491">
    <property type="term" value="F:oxidoreductase activity"/>
    <property type="evidence" value="ECO:0007669"/>
    <property type="project" value="InterPro"/>
</dbReference>
<name>A0A0R3CWM1_9BRAD</name>
<comment type="caution">
    <text evidence="4">The sequence shown here is derived from an EMBL/GenBank/DDBJ whole genome shotgun (WGS) entry which is preliminary data.</text>
</comment>
<accession>A0A0R3CWM1</accession>
<dbReference type="InterPro" id="IPR001633">
    <property type="entry name" value="EAL_dom"/>
</dbReference>
<organism evidence="4 5">
    <name type="scientific">Bradyrhizobium yuanmingense</name>
    <dbReference type="NCBI Taxonomy" id="108015"/>
    <lineage>
        <taxon>Bacteria</taxon>
        <taxon>Pseudomonadati</taxon>
        <taxon>Pseudomonadota</taxon>
        <taxon>Alphaproteobacteria</taxon>
        <taxon>Hyphomicrobiales</taxon>
        <taxon>Nitrobacteraceae</taxon>
        <taxon>Bradyrhizobium</taxon>
    </lineage>
</organism>
<dbReference type="CDD" id="cd01948">
    <property type="entry name" value="EAL"/>
    <property type="match status" value="1"/>
</dbReference>
<dbReference type="SMART" id="SM00052">
    <property type="entry name" value="EAL"/>
    <property type="match status" value="1"/>
</dbReference>
<dbReference type="Gene3D" id="3.20.20.450">
    <property type="entry name" value="EAL domain"/>
    <property type="match status" value="1"/>
</dbReference>
<dbReference type="AlphaFoldDB" id="A0A0R3CWM1"/>
<dbReference type="InterPro" id="IPR035919">
    <property type="entry name" value="EAL_sf"/>
</dbReference>
<dbReference type="PROSITE" id="PS50110">
    <property type="entry name" value="RESPONSE_REGULATORY"/>
    <property type="match status" value="1"/>
</dbReference>
<dbReference type="STRING" id="108015.GA0061099_100210"/>
<evidence type="ECO:0000256" key="1">
    <source>
        <dbReference type="PROSITE-ProRule" id="PRU00169"/>
    </source>
</evidence>
<evidence type="ECO:0000259" key="3">
    <source>
        <dbReference type="PROSITE" id="PS50883"/>
    </source>
</evidence>